<comment type="subcellular location">
    <subcellularLocation>
        <location evidence="1">Membrane</location>
        <topology evidence="1">Multi-pass membrane protein</topology>
    </subcellularLocation>
</comment>
<dbReference type="CDD" id="cd04179">
    <property type="entry name" value="DPM_DPG-synthase_like"/>
    <property type="match status" value="1"/>
</dbReference>
<evidence type="ECO:0000259" key="6">
    <source>
        <dbReference type="Pfam" id="PF00535"/>
    </source>
</evidence>
<feature type="transmembrane region" description="Helical" evidence="5">
    <location>
        <begin position="216"/>
        <end position="241"/>
    </location>
</feature>
<dbReference type="Proteomes" id="UP000248132">
    <property type="component" value="Unassembled WGS sequence"/>
</dbReference>
<dbReference type="OrthoDB" id="9810303at2"/>
<feature type="transmembrane region" description="Helical" evidence="5">
    <location>
        <begin position="310"/>
        <end position="329"/>
    </location>
</feature>
<dbReference type="PANTHER" id="PTHR10859:SF114">
    <property type="entry name" value="DOLICHOL-PHOSPHATE MANNOSYLTRANSFERASE"/>
    <property type="match status" value="1"/>
</dbReference>
<evidence type="ECO:0000313" key="9">
    <source>
        <dbReference type="Proteomes" id="UP000248132"/>
    </source>
</evidence>
<keyword evidence="3 5" id="KW-1133">Transmembrane helix</keyword>
<dbReference type="Gene3D" id="3.90.550.10">
    <property type="entry name" value="Spore Coat Polysaccharide Biosynthesis Protein SpsA, Chain A"/>
    <property type="match status" value="1"/>
</dbReference>
<dbReference type="Pfam" id="PF04138">
    <property type="entry name" value="GtrA_DPMS_TM"/>
    <property type="match status" value="1"/>
</dbReference>
<dbReference type="AlphaFoldDB" id="A0A318XP11"/>
<dbReference type="PANTHER" id="PTHR10859">
    <property type="entry name" value="GLYCOSYL TRANSFERASE"/>
    <property type="match status" value="1"/>
</dbReference>
<evidence type="ECO:0000256" key="1">
    <source>
        <dbReference type="ARBA" id="ARBA00004141"/>
    </source>
</evidence>
<feature type="domain" description="Glycosyltransferase 2-like" evidence="6">
    <location>
        <begin position="3"/>
        <end position="121"/>
    </location>
</feature>
<dbReference type="RefSeq" id="WP_110461205.1">
    <property type="nucleotide sequence ID" value="NZ_QKMR01000005.1"/>
</dbReference>
<protein>
    <submittedName>
        <fullName evidence="8">Glycosyltransferase involved in cell wall biosynthesis</fullName>
    </submittedName>
</protein>
<keyword evidence="2 5" id="KW-0812">Transmembrane</keyword>
<keyword evidence="8" id="KW-0808">Transferase</keyword>
<name>A0A318XP11_9FIRM</name>
<feature type="domain" description="GtrA/DPMS transmembrane" evidence="7">
    <location>
        <begin position="223"/>
        <end position="336"/>
    </location>
</feature>
<organism evidence="8 9">
    <name type="scientific">Ruminiclostridium sufflavum DSM 19573</name>
    <dbReference type="NCBI Taxonomy" id="1121337"/>
    <lineage>
        <taxon>Bacteria</taxon>
        <taxon>Bacillati</taxon>
        <taxon>Bacillota</taxon>
        <taxon>Clostridia</taxon>
        <taxon>Eubacteriales</taxon>
        <taxon>Oscillospiraceae</taxon>
        <taxon>Ruminiclostridium</taxon>
    </lineage>
</organism>
<evidence type="ECO:0000259" key="7">
    <source>
        <dbReference type="Pfam" id="PF04138"/>
    </source>
</evidence>
<dbReference type="SUPFAM" id="SSF53448">
    <property type="entry name" value="Nucleotide-diphospho-sugar transferases"/>
    <property type="match status" value="1"/>
</dbReference>
<evidence type="ECO:0000256" key="2">
    <source>
        <dbReference type="ARBA" id="ARBA00022692"/>
    </source>
</evidence>
<dbReference type="Pfam" id="PF00535">
    <property type="entry name" value="Glycos_transf_2"/>
    <property type="match status" value="1"/>
</dbReference>
<feature type="transmembrane region" description="Helical" evidence="5">
    <location>
        <begin position="286"/>
        <end position="304"/>
    </location>
</feature>
<evidence type="ECO:0000256" key="5">
    <source>
        <dbReference type="SAM" id="Phobius"/>
    </source>
</evidence>
<dbReference type="GO" id="GO:0016740">
    <property type="term" value="F:transferase activity"/>
    <property type="evidence" value="ECO:0007669"/>
    <property type="project" value="UniProtKB-KW"/>
</dbReference>
<dbReference type="GO" id="GO:0016020">
    <property type="term" value="C:membrane"/>
    <property type="evidence" value="ECO:0007669"/>
    <property type="project" value="UniProtKB-SubCell"/>
</dbReference>
<sequence length="337" mass="38032">MKIIIPAYEPDKKLIELIRAIRENSDYGIIVVNDGSAEKYKAIFTQAGFEGCIVLSHKINLGKGAALKTAFTYLLQKGIEKEGIVCADCDGQHTWQDIIKIAESIVWHKNSVILGCREFTGSIPLKSLIGNKITGFIFSLASGCKITDTQTGLRGFSANMLSWLIQIKGNRYEYEMNQLLEAKSSGYELFCIPIKTIYENNNKSSHFHPVRDSVKIYLPILSFCFSSAACGIIDFICLFIFNRITKNLLISVIAARAVSSLVNYILNKNLVFNAKKQLHRKALIKYYCLVAAILICNYLMLDFFTDTMSLSLFISKILTEAILFFVSYFTQKKYIFT</sequence>
<evidence type="ECO:0000256" key="3">
    <source>
        <dbReference type="ARBA" id="ARBA00022989"/>
    </source>
</evidence>
<dbReference type="InterPro" id="IPR001173">
    <property type="entry name" value="Glyco_trans_2-like"/>
</dbReference>
<evidence type="ECO:0000256" key="4">
    <source>
        <dbReference type="ARBA" id="ARBA00023136"/>
    </source>
</evidence>
<keyword evidence="9" id="KW-1185">Reference proteome</keyword>
<keyword evidence="4 5" id="KW-0472">Membrane</keyword>
<gene>
    <name evidence="8" type="ORF">LY28_01139</name>
</gene>
<reference evidence="8 9" key="1">
    <citation type="submission" date="2018-06" db="EMBL/GenBank/DDBJ databases">
        <title>Genomic Encyclopedia of Type Strains, Phase I: the one thousand microbial genomes (KMG-I) project.</title>
        <authorList>
            <person name="Kyrpides N."/>
        </authorList>
    </citation>
    <scope>NUCLEOTIDE SEQUENCE [LARGE SCALE GENOMIC DNA]</scope>
    <source>
        <strain evidence="8 9">DSM 19573</strain>
    </source>
</reference>
<dbReference type="GO" id="GO:0000271">
    <property type="term" value="P:polysaccharide biosynthetic process"/>
    <property type="evidence" value="ECO:0007669"/>
    <property type="project" value="InterPro"/>
</dbReference>
<comment type="caution">
    <text evidence="8">The sequence shown here is derived from an EMBL/GenBank/DDBJ whole genome shotgun (WGS) entry which is preliminary data.</text>
</comment>
<dbReference type="InterPro" id="IPR007267">
    <property type="entry name" value="GtrA_DPMS_TM"/>
</dbReference>
<dbReference type="GO" id="GO:0006487">
    <property type="term" value="P:protein N-linked glycosylation"/>
    <property type="evidence" value="ECO:0007669"/>
    <property type="project" value="TreeGrafter"/>
</dbReference>
<accession>A0A318XP11</accession>
<evidence type="ECO:0000313" key="8">
    <source>
        <dbReference type="EMBL" id="PYG88783.1"/>
    </source>
</evidence>
<dbReference type="InterPro" id="IPR029044">
    <property type="entry name" value="Nucleotide-diphossugar_trans"/>
</dbReference>
<proteinExistence type="predicted"/>
<dbReference type="EMBL" id="QKMR01000005">
    <property type="protein sequence ID" value="PYG88783.1"/>
    <property type="molecule type" value="Genomic_DNA"/>
</dbReference>